<keyword evidence="1" id="KW-1133">Transmembrane helix</keyword>
<feature type="transmembrane region" description="Helical" evidence="1">
    <location>
        <begin position="17"/>
        <end position="38"/>
    </location>
</feature>
<protein>
    <recommendedName>
        <fullName evidence="4">NADH dehydrogenase subunit 6</fullName>
    </recommendedName>
</protein>
<dbReference type="EMBL" id="JAMKFB020000010">
    <property type="protein sequence ID" value="KAL0182532.1"/>
    <property type="molecule type" value="Genomic_DNA"/>
</dbReference>
<proteinExistence type="predicted"/>
<comment type="caution">
    <text evidence="2">The sequence shown here is derived from an EMBL/GenBank/DDBJ whole genome shotgun (WGS) entry which is preliminary data.</text>
</comment>
<evidence type="ECO:0000313" key="3">
    <source>
        <dbReference type="Proteomes" id="UP001529510"/>
    </source>
</evidence>
<dbReference type="AlphaFoldDB" id="A0ABD0Q9B6"/>
<sequence length="50" mass="5667">LLIFSFSLLAVLGGSQMWSIVTLSVLFSMCVVITFIIWRQPESKTKLSFK</sequence>
<gene>
    <name evidence="2" type="ORF">M9458_021907</name>
</gene>
<organism evidence="2 3">
    <name type="scientific">Cirrhinus mrigala</name>
    <name type="common">Mrigala</name>
    <dbReference type="NCBI Taxonomy" id="683832"/>
    <lineage>
        <taxon>Eukaryota</taxon>
        <taxon>Metazoa</taxon>
        <taxon>Chordata</taxon>
        <taxon>Craniata</taxon>
        <taxon>Vertebrata</taxon>
        <taxon>Euteleostomi</taxon>
        <taxon>Actinopterygii</taxon>
        <taxon>Neopterygii</taxon>
        <taxon>Teleostei</taxon>
        <taxon>Ostariophysi</taxon>
        <taxon>Cypriniformes</taxon>
        <taxon>Cyprinidae</taxon>
        <taxon>Labeoninae</taxon>
        <taxon>Labeonini</taxon>
        <taxon>Cirrhinus</taxon>
    </lineage>
</organism>
<keyword evidence="1" id="KW-0812">Transmembrane</keyword>
<name>A0ABD0Q9B6_CIRMR</name>
<dbReference type="Proteomes" id="UP001529510">
    <property type="component" value="Unassembled WGS sequence"/>
</dbReference>
<evidence type="ECO:0000313" key="2">
    <source>
        <dbReference type="EMBL" id="KAL0182532.1"/>
    </source>
</evidence>
<reference evidence="2 3" key="1">
    <citation type="submission" date="2024-05" db="EMBL/GenBank/DDBJ databases">
        <title>Genome sequencing and assembly of Indian major carp, Cirrhinus mrigala (Hamilton, 1822).</title>
        <authorList>
            <person name="Mohindra V."/>
            <person name="Chowdhury L.M."/>
            <person name="Lal K."/>
            <person name="Jena J.K."/>
        </authorList>
    </citation>
    <scope>NUCLEOTIDE SEQUENCE [LARGE SCALE GENOMIC DNA]</scope>
    <source>
        <strain evidence="2">CM1030</strain>
        <tissue evidence="2">Blood</tissue>
    </source>
</reference>
<evidence type="ECO:0008006" key="4">
    <source>
        <dbReference type="Google" id="ProtNLM"/>
    </source>
</evidence>
<accession>A0ABD0Q9B6</accession>
<keyword evidence="1" id="KW-0472">Membrane</keyword>
<feature type="non-terminal residue" evidence="2">
    <location>
        <position position="50"/>
    </location>
</feature>
<feature type="non-terminal residue" evidence="2">
    <location>
        <position position="1"/>
    </location>
</feature>
<keyword evidence="3" id="KW-1185">Reference proteome</keyword>
<evidence type="ECO:0000256" key="1">
    <source>
        <dbReference type="SAM" id="Phobius"/>
    </source>
</evidence>